<dbReference type="HOGENOM" id="CLU_2083579_0_0_11"/>
<sequence length="117" mass="13178">MNLHLVEKLLGPALSPAGRTSDLAEQVEHQRVKRLGKMYDLASPLDRIHHGDGGWSMPLAVRPAILSPQRKVAIQIDQVDILSDFHSYIRPERNDQLLQAMPGDRQSNLSVEEHRLS</sequence>
<reference evidence="3" key="1">
    <citation type="submission" date="2014-09" db="EMBL/GenBank/DDBJ databases">
        <title>Sequence of the Streptomyces nodosus genome.</title>
        <authorList>
            <person name="Sweeney P."/>
            <person name="Stephens N."/>
            <person name="Murphy C."/>
            <person name="Caffrey P."/>
        </authorList>
    </citation>
    <scope>NUCLEOTIDE SEQUENCE [LARGE SCALE GENOMIC DNA]</scope>
    <source>
        <strain evidence="3">ATCC 14899</strain>
    </source>
</reference>
<evidence type="ECO:0000313" key="2">
    <source>
        <dbReference type="EMBL" id="AJE42955.1"/>
    </source>
</evidence>
<feature type="region of interest" description="Disordered" evidence="1">
    <location>
        <begin position="98"/>
        <end position="117"/>
    </location>
</feature>
<keyword evidence="3" id="KW-1185">Reference proteome</keyword>
<dbReference type="AlphaFoldDB" id="A0A0B5DNS9"/>
<dbReference type="Proteomes" id="UP000031526">
    <property type="component" value="Chromosome"/>
</dbReference>
<evidence type="ECO:0000256" key="1">
    <source>
        <dbReference type="SAM" id="MobiDB-lite"/>
    </source>
</evidence>
<name>A0A0B5DNS9_9ACTN</name>
<dbReference type="EMBL" id="CP009313">
    <property type="protein sequence ID" value="AJE42955.1"/>
    <property type="molecule type" value="Genomic_DNA"/>
</dbReference>
<evidence type="ECO:0000313" key="3">
    <source>
        <dbReference type="Proteomes" id="UP000031526"/>
    </source>
</evidence>
<organism evidence="2 3">
    <name type="scientific">Streptomyces nodosus</name>
    <dbReference type="NCBI Taxonomy" id="40318"/>
    <lineage>
        <taxon>Bacteria</taxon>
        <taxon>Bacillati</taxon>
        <taxon>Actinomycetota</taxon>
        <taxon>Actinomycetes</taxon>
        <taxon>Kitasatosporales</taxon>
        <taxon>Streptomycetaceae</taxon>
        <taxon>Streptomyces</taxon>
    </lineage>
</organism>
<gene>
    <name evidence="2" type="ORF">SNOD_25115</name>
</gene>
<protein>
    <submittedName>
        <fullName evidence="2">Uncharacterized protein</fullName>
    </submittedName>
</protein>
<accession>A0A0B5DNS9</accession>
<proteinExistence type="predicted"/>
<reference evidence="2 3" key="2">
    <citation type="journal article" date="2016" name="Appl. Microbiol. Biotechnol.">
        <title>Exploiting the genome sequence of Streptomyces nodosus for enhanced antibiotic production.</title>
        <authorList>
            <person name="Sweeney P."/>
            <person name="Murphy C.D."/>
            <person name="Caffrey P."/>
        </authorList>
    </citation>
    <scope>NUCLEOTIDE SEQUENCE [LARGE SCALE GENOMIC DNA]</scope>
    <source>
        <strain evidence="2 3">ATCC 14899</strain>
    </source>
</reference>